<dbReference type="CDD" id="cd12105">
    <property type="entry name" value="HmuY"/>
    <property type="match status" value="1"/>
</dbReference>
<feature type="compositionally biased region" description="Pro residues" evidence="1">
    <location>
        <begin position="29"/>
        <end position="40"/>
    </location>
</feature>
<feature type="chain" id="PRO_5047377022" evidence="2">
    <location>
        <begin position="22"/>
        <end position="398"/>
    </location>
</feature>
<comment type="caution">
    <text evidence="3">The sequence shown here is derived from an EMBL/GenBank/DDBJ whole genome shotgun (WGS) entry which is preliminary data.</text>
</comment>
<evidence type="ECO:0000256" key="2">
    <source>
        <dbReference type="SAM" id="SignalP"/>
    </source>
</evidence>
<keyword evidence="2" id="KW-0732">Signal</keyword>
<gene>
    <name evidence="3" type="ORF">VJJ49_09660</name>
</gene>
<feature type="region of interest" description="Disordered" evidence="1">
    <location>
        <begin position="24"/>
        <end position="43"/>
    </location>
</feature>
<feature type="signal peptide" evidence="2">
    <location>
        <begin position="1"/>
        <end position="21"/>
    </location>
</feature>
<dbReference type="InterPro" id="IPR025921">
    <property type="entry name" value="HmuY"/>
</dbReference>
<dbReference type="Pfam" id="PF14064">
    <property type="entry name" value="HmuY"/>
    <property type="match status" value="2"/>
</dbReference>
<evidence type="ECO:0000313" key="3">
    <source>
        <dbReference type="EMBL" id="MEB3040949.1"/>
    </source>
</evidence>
<evidence type="ECO:0000313" key="4">
    <source>
        <dbReference type="Proteomes" id="UP001324270"/>
    </source>
</evidence>
<accession>A0ABU5YDD1</accession>
<evidence type="ECO:0000256" key="1">
    <source>
        <dbReference type="SAM" id="MobiDB-lite"/>
    </source>
</evidence>
<protein>
    <submittedName>
        <fullName evidence="3">HmuY family protein</fullName>
    </submittedName>
</protein>
<name>A0ABU5YDD1_9FLAO</name>
<reference evidence="3 4" key="1">
    <citation type="submission" date="2023-12" db="EMBL/GenBank/DDBJ databases">
        <title>Genomic sequences of Capnocytophaga and Parvimonas strains.</title>
        <authorList>
            <person name="Watt R.M."/>
            <person name="Wang M."/>
            <person name="Yang T."/>
            <person name="Tong W.M."/>
        </authorList>
    </citation>
    <scope>NUCLEOTIDE SEQUENCE [LARGE SCALE GENOMIC DNA]</scope>
    <source>
        <strain evidence="3 4">CCUG 13156</strain>
    </source>
</reference>
<dbReference type="RefSeq" id="WP_323979745.1">
    <property type="nucleotide sequence ID" value="NZ_JAYKBV010000013.1"/>
</dbReference>
<sequence length="398" mass="44803">MRKYFLMLSLIGGLLVNCSKADEAEKKPLPPTPSPAPTPSPEKNLIEAGKAYTLLPEVGGANEPNQVYVDLSSGKMTSIRRDAWDLAFYCGDDFRVILNPSIAMTVKETPFTDIHKFVAPVSEILFDDDPKLPSRKPITDHLIDDPRGILQEEAGLKGTGTAIAQISEKEEENKVYLLNLGNEISTTTPETGGINLQGAHRGFMKIRVKRSGNGYEISYAKNDELKDIKTVTISKNADYNFVFLNLSTGKTVQVQPKKKDWDLCFTPSTSWFSTEKEKIGSPFNSTTFFPDMIISNLHGQTKATIFQSSDKSEEKRNVEYSAYTKEKALKINFSLEKYNNQMIIGRNWRDNQLGALIRNELFYLIKDGDGNYFKLKILSMKNDKGERGYPAFEYELLK</sequence>
<dbReference type="Proteomes" id="UP001324270">
    <property type="component" value="Unassembled WGS sequence"/>
</dbReference>
<keyword evidence="4" id="KW-1185">Reference proteome</keyword>
<dbReference type="EMBL" id="JAYKBV010000013">
    <property type="protein sequence ID" value="MEB3040949.1"/>
    <property type="molecule type" value="Genomic_DNA"/>
</dbReference>
<proteinExistence type="predicted"/>
<organism evidence="3 4">
    <name type="scientific">Capnocytophaga gingivalis</name>
    <dbReference type="NCBI Taxonomy" id="1017"/>
    <lineage>
        <taxon>Bacteria</taxon>
        <taxon>Pseudomonadati</taxon>
        <taxon>Bacteroidota</taxon>
        <taxon>Flavobacteriia</taxon>
        <taxon>Flavobacteriales</taxon>
        <taxon>Flavobacteriaceae</taxon>
        <taxon>Capnocytophaga</taxon>
    </lineage>
</organism>